<evidence type="ECO:0008006" key="4">
    <source>
        <dbReference type="Google" id="ProtNLM"/>
    </source>
</evidence>
<keyword evidence="3" id="KW-1185">Reference proteome</keyword>
<dbReference type="EMBL" id="FZNR01000002">
    <property type="protein sequence ID" value="SNR49129.1"/>
    <property type="molecule type" value="Genomic_DNA"/>
</dbReference>
<reference evidence="2 3" key="1">
    <citation type="submission" date="2017-06" db="EMBL/GenBank/DDBJ databases">
        <authorList>
            <person name="Kim H.J."/>
            <person name="Triplett B.A."/>
        </authorList>
    </citation>
    <scope>NUCLEOTIDE SEQUENCE [LARGE SCALE GENOMIC DNA]</scope>
    <source>
        <strain evidence="2 3">DSM 43151</strain>
    </source>
</reference>
<feature type="region of interest" description="Disordered" evidence="1">
    <location>
        <begin position="16"/>
        <end position="39"/>
    </location>
</feature>
<organism evidence="2 3">
    <name type="scientific">Actinoplanes regularis</name>
    <dbReference type="NCBI Taxonomy" id="52697"/>
    <lineage>
        <taxon>Bacteria</taxon>
        <taxon>Bacillati</taxon>
        <taxon>Actinomycetota</taxon>
        <taxon>Actinomycetes</taxon>
        <taxon>Micromonosporales</taxon>
        <taxon>Micromonosporaceae</taxon>
        <taxon>Actinoplanes</taxon>
    </lineage>
</organism>
<sequence length="186" mass="20806">MRVYAEKRILNLRPHTYRRPGGFRRRDTSRPRDNRPANGTYGCVVADLDPAVALARWAEFVNRALRSVRPALSDRKIYELSGISTSTLSRWRNAKGTQLPEIDRVKVFCRVVGASLTEAMAVLGMTDDDPQATPEAPLPPDVQIILRKLADPSTPEADRDFIRQSLEMLADRARSVGKTKPASQAH</sequence>
<evidence type="ECO:0000256" key="1">
    <source>
        <dbReference type="SAM" id="MobiDB-lite"/>
    </source>
</evidence>
<protein>
    <recommendedName>
        <fullName evidence="4">Helix-turn-helix</fullName>
    </recommendedName>
</protein>
<proteinExistence type="predicted"/>
<dbReference type="Proteomes" id="UP000198415">
    <property type="component" value="Unassembled WGS sequence"/>
</dbReference>
<name>A0A238WU22_9ACTN</name>
<evidence type="ECO:0000313" key="3">
    <source>
        <dbReference type="Proteomes" id="UP000198415"/>
    </source>
</evidence>
<evidence type="ECO:0000313" key="2">
    <source>
        <dbReference type="EMBL" id="SNR49129.1"/>
    </source>
</evidence>
<accession>A0A238WU22</accession>
<gene>
    <name evidence="2" type="ORF">SAMN06264365_102836</name>
</gene>
<feature type="compositionally biased region" description="Basic and acidic residues" evidence="1">
    <location>
        <begin position="24"/>
        <end position="35"/>
    </location>
</feature>
<dbReference type="AlphaFoldDB" id="A0A238WU22"/>